<dbReference type="Proteomes" id="UP000323824">
    <property type="component" value="Chromosome"/>
</dbReference>
<reference evidence="1 2" key="1">
    <citation type="submission" date="2019-02" db="EMBL/GenBank/DDBJ databases">
        <authorList>
            <person name="Fomenkov A."/>
            <person name="Dubinina G."/>
            <person name="Grabovich M."/>
            <person name="Vincze T."/>
            <person name="Roberts R.J."/>
        </authorList>
    </citation>
    <scope>NUCLEOTIDE SEQUENCE [LARGE SCALE GENOMIC DNA]</scope>
    <source>
        <strain evidence="1 2">P</strain>
    </source>
</reference>
<evidence type="ECO:0000313" key="1">
    <source>
        <dbReference type="EMBL" id="QEN05606.1"/>
    </source>
</evidence>
<dbReference type="KEGG" id="sper:EW093_13085"/>
<dbReference type="AlphaFoldDB" id="A0A5C1QGD1"/>
<keyword evidence="2" id="KW-1185">Reference proteome</keyword>
<organism evidence="1 2">
    <name type="scientific">Thiospirochaeta perfilievii</name>
    <dbReference type="NCBI Taxonomy" id="252967"/>
    <lineage>
        <taxon>Bacteria</taxon>
        <taxon>Pseudomonadati</taxon>
        <taxon>Spirochaetota</taxon>
        <taxon>Spirochaetia</taxon>
        <taxon>Spirochaetales</taxon>
        <taxon>Spirochaetaceae</taxon>
        <taxon>Thiospirochaeta</taxon>
    </lineage>
</organism>
<name>A0A5C1QGD1_9SPIO</name>
<gene>
    <name evidence="1" type="ORF">EW093_13085</name>
</gene>
<protein>
    <submittedName>
        <fullName evidence="1">Uncharacterized protein</fullName>
    </submittedName>
</protein>
<evidence type="ECO:0000313" key="2">
    <source>
        <dbReference type="Proteomes" id="UP000323824"/>
    </source>
</evidence>
<dbReference type="EMBL" id="CP035807">
    <property type="protein sequence ID" value="QEN05606.1"/>
    <property type="molecule type" value="Genomic_DNA"/>
</dbReference>
<dbReference type="OrthoDB" id="5572510at2"/>
<accession>A0A5C1QGD1</accession>
<reference evidence="1 2" key="2">
    <citation type="submission" date="2019-09" db="EMBL/GenBank/DDBJ databases">
        <title>Complete Genome Sequence and Methylome Analysis of free living Spirochaetas.</title>
        <authorList>
            <person name="Leshcheva N."/>
            <person name="Mikheeva N."/>
        </authorList>
    </citation>
    <scope>NUCLEOTIDE SEQUENCE [LARGE SCALE GENOMIC DNA]</scope>
    <source>
        <strain evidence="1 2">P</strain>
    </source>
</reference>
<dbReference type="RefSeq" id="WP_149568842.1">
    <property type="nucleotide sequence ID" value="NZ_CP035807.1"/>
</dbReference>
<proteinExistence type="predicted"/>
<sequence>MEALRKIIESDELQKIIALPENFRHRKLELVILPASDANFIHEHKKSVRGLLSEFKNLDLIKLENTAWESAVVDKYGNN</sequence>